<proteinExistence type="predicted"/>
<evidence type="ECO:0008006" key="4">
    <source>
        <dbReference type="Google" id="ProtNLM"/>
    </source>
</evidence>
<gene>
    <name evidence="2" type="ORF">QNI16_28820</name>
</gene>
<evidence type="ECO:0000313" key="3">
    <source>
        <dbReference type="Proteomes" id="UP001241110"/>
    </source>
</evidence>
<feature type="chain" id="PRO_5042221262" description="Lipoprotein" evidence="1">
    <location>
        <begin position="22"/>
        <end position="276"/>
    </location>
</feature>
<protein>
    <recommendedName>
        <fullName evidence="4">Lipoprotein</fullName>
    </recommendedName>
</protein>
<keyword evidence="1" id="KW-0732">Signal</keyword>
<reference evidence="2" key="1">
    <citation type="submission" date="2023-05" db="EMBL/GenBank/DDBJ databases">
        <authorList>
            <person name="Zhang X."/>
        </authorList>
    </citation>
    <scope>NUCLEOTIDE SEQUENCE</scope>
    <source>
        <strain evidence="2">YF14B1</strain>
    </source>
</reference>
<dbReference type="RefSeq" id="WP_313985978.1">
    <property type="nucleotide sequence ID" value="NZ_JASJOS010000015.1"/>
</dbReference>
<comment type="caution">
    <text evidence="2">The sequence shown here is derived from an EMBL/GenBank/DDBJ whole genome shotgun (WGS) entry which is preliminary data.</text>
</comment>
<evidence type="ECO:0000313" key="2">
    <source>
        <dbReference type="EMBL" id="MDJ1484536.1"/>
    </source>
</evidence>
<sequence>MKKSILSFLCLGLLFYTTACSDNDVDPQTEYDMTPAASVSESENAVQDALLTADDAFDGSNDGVSGGRIAVCAAISADTITKTVVIDFQNGCTGYGGRTRSGKITIHYEGTRKVSTKRTITYENYALQGTNGSYSLNGTFSASYAYTSSGYSYTVSASNIDLTLSGGESFTIDSFNRTFVVNTHSTVKDVSDDTITITGNSLNTDSTGKKTTVTISNDNPIVSKGSCLSSGIYYPASGDYTISDGTVTYQVSWGSGTCDKEITITVGKQTVTKTLP</sequence>
<dbReference type="AlphaFoldDB" id="A0AAE3QTB6"/>
<evidence type="ECO:0000256" key="1">
    <source>
        <dbReference type="SAM" id="SignalP"/>
    </source>
</evidence>
<feature type="signal peptide" evidence="1">
    <location>
        <begin position="1"/>
        <end position="21"/>
    </location>
</feature>
<accession>A0AAE3QTB6</accession>
<dbReference type="EMBL" id="JASJOS010000015">
    <property type="protein sequence ID" value="MDJ1484536.1"/>
    <property type="molecule type" value="Genomic_DNA"/>
</dbReference>
<name>A0AAE3QTB6_9BACT</name>
<organism evidence="2 3">
    <name type="scientific">Xanthocytophaga flava</name>
    <dbReference type="NCBI Taxonomy" id="3048013"/>
    <lineage>
        <taxon>Bacteria</taxon>
        <taxon>Pseudomonadati</taxon>
        <taxon>Bacteroidota</taxon>
        <taxon>Cytophagia</taxon>
        <taxon>Cytophagales</taxon>
        <taxon>Rhodocytophagaceae</taxon>
        <taxon>Xanthocytophaga</taxon>
    </lineage>
</organism>
<dbReference type="Proteomes" id="UP001241110">
    <property type="component" value="Unassembled WGS sequence"/>
</dbReference>